<gene>
    <name evidence="2" type="ORF">GSB_152995</name>
</gene>
<keyword evidence="2" id="KW-0378">Hydrolase</keyword>
<dbReference type="AlphaFoldDB" id="V6TSH9"/>
<feature type="compositionally biased region" description="Polar residues" evidence="1">
    <location>
        <begin position="241"/>
        <end position="254"/>
    </location>
</feature>
<dbReference type="Proteomes" id="UP000018040">
    <property type="component" value="Unassembled WGS sequence"/>
</dbReference>
<feature type="region of interest" description="Disordered" evidence="1">
    <location>
        <begin position="19"/>
        <end position="38"/>
    </location>
</feature>
<evidence type="ECO:0000313" key="3">
    <source>
        <dbReference type="Proteomes" id="UP000018040"/>
    </source>
</evidence>
<reference evidence="3" key="1">
    <citation type="submission" date="2012-02" db="EMBL/GenBank/DDBJ databases">
        <title>Genome sequencing of Giardia lamblia Genotypes A2 and B isolates (DH and GS) and comparative analysis with the genomes of Genotypes A1 and E (WB and Pig).</title>
        <authorList>
            <person name="Adam R."/>
            <person name="Dahlstrom E."/>
            <person name="Martens C."/>
            <person name="Bruno D."/>
            <person name="Barbian K."/>
            <person name="Porcella S.F."/>
            <person name="Nash T."/>
        </authorList>
    </citation>
    <scope>NUCLEOTIDE SEQUENCE</scope>
    <source>
        <strain evidence="3">GS</strain>
    </source>
</reference>
<feature type="compositionally biased region" description="Polar residues" evidence="1">
    <location>
        <begin position="19"/>
        <end position="37"/>
    </location>
</feature>
<evidence type="ECO:0000256" key="1">
    <source>
        <dbReference type="SAM" id="MobiDB-lite"/>
    </source>
</evidence>
<feature type="compositionally biased region" description="Low complexity" evidence="1">
    <location>
        <begin position="267"/>
        <end position="284"/>
    </location>
</feature>
<keyword evidence="2" id="KW-0540">Nuclease</keyword>
<dbReference type="VEuPathDB" id="GiardiaDB:QR46_3513"/>
<dbReference type="GO" id="GO:0004519">
    <property type="term" value="F:endonuclease activity"/>
    <property type="evidence" value="ECO:0007669"/>
    <property type="project" value="UniProtKB-KW"/>
</dbReference>
<sequence length="355" mass="38783">MSTPVLRSKNSFTIEPTKVCTQTSESASTLSHSNPSHVASPVDVEDICMNENITIAARRGKLSCMPTDTEISHRNGPVTTFGDKPSDNQLLNVPIFEFSDEDKDLPEFELSKVKITTKIDQFDRNEKLTGLKSTYDFNSYTIDVSSKKSMLNDSEGFSSFRKQKSKTSHVPPPQTKVPTYKDGDYIPRAVREQLKSSQKQNSTVATPTEITTTSASDPLNIIDTANVDIVDCKPSNFSNADVSAELSAQNEAQPQQPPKPQVSMAFTTEQQTSSTSTLSHESSSRTISILMGSTSCLNNIWTTHQASTCPVSFSDVPIYSSNAFSARQPTQAELQPGDTGFVLSHYAAAVQSDKN</sequence>
<dbReference type="OrthoDB" id="10257618at2759"/>
<accession>V6TSH9</accession>
<dbReference type="VEuPathDB" id="GiardiaDB:DHA2_153289"/>
<evidence type="ECO:0000313" key="2">
    <source>
        <dbReference type="EMBL" id="ESU41943.1"/>
    </source>
</evidence>
<feature type="region of interest" description="Disordered" evidence="1">
    <location>
        <begin position="241"/>
        <end position="284"/>
    </location>
</feature>
<reference evidence="2 3" key="2">
    <citation type="journal article" date="2013" name="Genome Biol. Evol.">
        <title>Genome sequencing of Giardia lamblia genotypes A2 and B isolates (DH and GS) and comparative analysis with the genomes of genotypes A1 and E (WB and Pig).</title>
        <authorList>
            <person name="Adam R.D."/>
            <person name="Dahlstrom E.W."/>
            <person name="Martens C.A."/>
            <person name="Bruno D.P."/>
            <person name="Barbian K.D."/>
            <person name="Ricklefs S.M."/>
            <person name="Hernandez M.M."/>
            <person name="Narla N.P."/>
            <person name="Patel R.B."/>
            <person name="Porcella S.F."/>
            <person name="Nash T.E."/>
        </authorList>
    </citation>
    <scope>NUCLEOTIDE SEQUENCE [LARGE SCALE GENOMIC DNA]</scope>
    <source>
        <strain evidence="2 3">GS</strain>
    </source>
</reference>
<protein>
    <submittedName>
        <fullName evidence="2">Flap endonuclease-1 (Rad27/fen1 family)</fullName>
    </submittedName>
</protein>
<dbReference type="EMBL" id="AHHH01000103">
    <property type="protein sequence ID" value="ESU41943.1"/>
    <property type="molecule type" value="Genomic_DNA"/>
</dbReference>
<feature type="region of interest" description="Disordered" evidence="1">
    <location>
        <begin position="153"/>
        <end position="185"/>
    </location>
</feature>
<proteinExistence type="predicted"/>
<organism evidence="2 3">
    <name type="scientific">Giardia intestinalis</name>
    <name type="common">Giardia lamblia</name>
    <dbReference type="NCBI Taxonomy" id="5741"/>
    <lineage>
        <taxon>Eukaryota</taxon>
        <taxon>Metamonada</taxon>
        <taxon>Diplomonadida</taxon>
        <taxon>Hexamitidae</taxon>
        <taxon>Giardiinae</taxon>
        <taxon>Giardia</taxon>
    </lineage>
</organism>
<dbReference type="VEuPathDB" id="GiardiaDB:GL50803_0014680"/>
<comment type="caution">
    <text evidence="2">The sequence shown here is derived from an EMBL/GenBank/DDBJ whole genome shotgun (WGS) entry which is preliminary data.</text>
</comment>
<keyword evidence="2" id="KW-0255">Endonuclease</keyword>
<name>V6TSH9_GIAIN</name>